<dbReference type="Pfam" id="PF15412">
    <property type="entry name" value="Nse4-Nse3_bdg"/>
    <property type="match status" value="1"/>
</dbReference>
<evidence type="ECO:0000259" key="10">
    <source>
        <dbReference type="Pfam" id="PF15412"/>
    </source>
</evidence>
<evidence type="ECO:0000256" key="5">
    <source>
        <dbReference type="ARBA" id="ARBA00023204"/>
    </source>
</evidence>
<comment type="subcellular location">
    <subcellularLocation>
        <location evidence="1 7">Nucleus</location>
    </subcellularLocation>
</comment>
<sequence length="292" mass="33444">MEDSMEESSISCSEKDSIYSRYRNLLDNVGEEECDPDEKEDVAIEEALVEADSLFAKVDNTRLCVLDAQLIEKVSDFCVRNARSVNTNLQSFEPNEFASKIASFVKAGPPSSEDRRYNIKANNWIKLGKGTQLLFPRVPYLTYLNGAIDKTRTTRSTLLKESDQASKDSSNQTEVLVESTFRQLVREFRKSERRPINYFIFVLDPTSYSKTIENIFHLSFLVHEGKVAIIMDEDESPFPHIHPVKQKKADKDSEYQDEEKPPKFQSLESPVIDHNAFLGNDGDDNGRKRRKN</sequence>
<dbReference type="AlphaFoldDB" id="A0A7R8CYT9"/>
<dbReference type="GO" id="GO:0006281">
    <property type="term" value="P:DNA repair"/>
    <property type="evidence" value="ECO:0007669"/>
    <property type="project" value="UniProtKB-UniRule"/>
</dbReference>
<keyword evidence="6 7" id="KW-0539">Nucleus</keyword>
<comment type="function">
    <text evidence="7">Component of the SMC5-SMC6 complex, that promotes sister chromatid alignment after DNA damage and facilitates double-stranded DNA breaks (DSBs) repair via homologous recombination between sister chromatids.</text>
</comment>
<dbReference type="InterPro" id="IPR014854">
    <property type="entry name" value="Nse4_C"/>
</dbReference>
<accession>A0A7R8CYT9</accession>
<dbReference type="GO" id="GO:0006310">
    <property type="term" value="P:DNA recombination"/>
    <property type="evidence" value="ECO:0007669"/>
    <property type="project" value="UniProtKB-UniRule"/>
</dbReference>
<dbReference type="GO" id="GO:0005634">
    <property type="term" value="C:nucleus"/>
    <property type="evidence" value="ECO:0007669"/>
    <property type="project" value="UniProtKB-SubCell"/>
</dbReference>
<organism evidence="11 12">
    <name type="scientific">Lepeophtheirus salmonis</name>
    <name type="common">Salmon louse</name>
    <name type="synonym">Caligus salmonis</name>
    <dbReference type="NCBI Taxonomy" id="72036"/>
    <lineage>
        <taxon>Eukaryota</taxon>
        <taxon>Metazoa</taxon>
        <taxon>Ecdysozoa</taxon>
        <taxon>Arthropoda</taxon>
        <taxon>Crustacea</taxon>
        <taxon>Multicrustacea</taxon>
        <taxon>Hexanauplia</taxon>
        <taxon>Copepoda</taxon>
        <taxon>Siphonostomatoida</taxon>
        <taxon>Caligidae</taxon>
        <taxon>Lepeophtheirus</taxon>
    </lineage>
</organism>
<feature type="domain" description="Non-structural maintenance of chromosome element 4 C-terminal" evidence="9">
    <location>
        <begin position="195"/>
        <end position="257"/>
    </location>
</feature>
<keyword evidence="4 7" id="KW-0233">DNA recombination</keyword>
<evidence type="ECO:0000256" key="2">
    <source>
        <dbReference type="ARBA" id="ARBA00008997"/>
    </source>
</evidence>
<evidence type="ECO:0000256" key="7">
    <source>
        <dbReference type="RuleBase" id="RU365071"/>
    </source>
</evidence>
<dbReference type="Pfam" id="PF08743">
    <property type="entry name" value="Nse4_C"/>
    <property type="match status" value="1"/>
</dbReference>
<evidence type="ECO:0000313" key="11">
    <source>
        <dbReference type="EMBL" id="CAF2970949.1"/>
    </source>
</evidence>
<dbReference type="EMBL" id="HG994585">
    <property type="protein sequence ID" value="CAF2970949.1"/>
    <property type="molecule type" value="Genomic_DNA"/>
</dbReference>
<dbReference type="OrthoDB" id="361242at2759"/>
<gene>
    <name evidence="11" type="ORF">LSAA_11714</name>
</gene>
<dbReference type="PANTHER" id="PTHR16140">
    <property type="entry name" value="NON-STRUCTURAL MAINTENANCE OF CHROMOSOMES ELEMENT 4"/>
    <property type="match status" value="1"/>
</dbReference>
<evidence type="ECO:0000313" key="12">
    <source>
        <dbReference type="Proteomes" id="UP000675881"/>
    </source>
</evidence>
<dbReference type="InterPro" id="IPR029225">
    <property type="entry name" value="Nse4_Nse3-bd"/>
</dbReference>
<evidence type="ECO:0000259" key="9">
    <source>
        <dbReference type="Pfam" id="PF08743"/>
    </source>
</evidence>
<evidence type="ECO:0000256" key="8">
    <source>
        <dbReference type="SAM" id="MobiDB-lite"/>
    </source>
</evidence>
<keyword evidence="12" id="KW-1185">Reference proteome</keyword>
<comment type="subunit">
    <text evidence="7">Component of the SMC5-SMC6 complex.</text>
</comment>
<dbReference type="PANTHER" id="PTHR16140:SF0">
    <property type="entry name" value="NON-STRUCTURAL MAINTENANCE OF CHROMOSOMES ELEMENT 4"/>
    <property type="match status" value="1"/>
</dbReference>
<dbReference type="GO" id="GO:0030915">
    <property type="term" value="C:Smc5-Smc6 complex"/>
    <property type="evidence" value="ECO:0007669"/>
    <property type="project" value="UniProtKB-UniRule"/>
</dbReference>
<protein>
    <recommendedName>
        <fullName evidence="7">Non-structural maintenance of chromosomes element 4</fullName>
    </recommendedName>
</protein>
<dbReference type="InterPro" id="IPR027786">
    <property type="entry name" value="Nse4/EID"/>
</dbReference>
<evidence type="ECO:0000256" key="4">
    <source>
        <dbReference type="ARBA" id="ARBA00023172"/>
    </source>
</evidence>
<evidence type="ECO:0000256" key="1">
    <source>
        <dbReference type="ARBA" id="ARBA00004123"/>
    </source>
</evidence>
<comment type="similarity">
    <text evidence="2 7">Belongs to the NSE4 family.</text>
</comment>
<keyword evidence="3 7" id="KW-0227">DNA damage</keyword>
<feature type="compositionally biased region" description="Basic and acidic residues" evidence="8">
    <location>
        <begin position="247"/>
        <end position="262"/>
    </location>
</feature>
<proteinExistence type="inferred from homology"/>
<feature type="region of interest" description="Disordered" evidence="8">
    <location>
        <begin position="238"/>
        <end position="292"/>
    </location>
</feature>
<evidence type="ECO:0000256" key="6">
    <source>
        <dbReference type="ARBA" id="ARBA00023242"/>
    </source>
</evidence>
<keyword evidence="5 7" id="KW-0234">DNA repair</keyword>
<dbReference type="Proteomes" id="UP000675881">
    <property type="component" value="Chromosome 6"/>
</dbReference>
<feature type="domain" description="Nse4/EID protein Nse3/MAGE-binding" evidence="10">
    <location>
        <begin position="67"/>
        <end position="107"/>
    </location>
</feature>
<evidence type="ECO:0000256" key="3">
    <source>
        <dbReference type="ARBA" id="ARBA00022763"/>
    </source>
</evidence>
<name>A0A7R8CYT9_LEPSM</name>
<reference evidence="11" key="1">
    <citation type="submission" date="2021-02" db="EMBL/GenBank/DDBJ databases">
        <authorList>
            <person name="Bekaert M."/>
        </authorList>
    </citation>
    <scope>NUCLEOTIDE SEQUENCE</scope>
    <source>
        <strain evidence="11">IoA-00</strain>
    </source>
</reference>